<evidence type="ECO:0000313" key="1">
    <source>
        <dbReference type="Proteomes" id="UP000095286"/>
    </source>
</evidence>
<protein>
    <submittedName>
        <fullName evidence="2">F-box domain-containing protein</fullName>
    </submittedName>
</protein>
<accession>A0AC35TH35</accession>
<organism evidence="1 2">
    <name type="scientific">Rhabditophanes sp. KR3021</name>
    <dbReference type="NCBI Taxonomy" id="114890"/>
    <lineage>
        <taxon>Eukaryota</taxon>
        <taxon>Metazoa</taxon>
        <taxon>Ecdysozoa</taxon>
        <taxon>Nematoda</taxon>
        <taxon>Chromadorea</taxon>
        <taxon>Rhabditida</taxon>
        <taxon>Tylenchina</taxon>
        <taxon>Panagrolaimomorpha</taxon>
        <taxon>Strongyloidoidea</taxon>
        <taxon>Alloionematidae</taxon>
        <taxon>Rhabditophanes</taxon>
    </lineage>
</organism>
<sequence>MQYTRFQQYYSDKRNAPFVRQIPSLGIFYDSFVEAEESVAGLAAHLNSKTIELQTWKVRMFQFVHHTRFTGNVIEVERPSIARLIIRYRYFGYGEQFNRKIALQDCSLEPNCHAFFVTREESTKFLQKLLNKKCYLRELYLETGAHLKPHPPPKIISYQKTLEQEAYLYDFVGGLQSKKIKTFTGLNLGLLLRFFKLTASDEGQILKNFPAVTQLTFDFTIEKNETFISISEIIMLCNILERQKVKKIVFVDRVDESIYENDIINSSNYKSLLSLIARFKGMEIDVGMIITKAYFPLNRFIKSHPRILNFSCLQDDNKDSTSNSLWLGMHDEDLDDLVELTMNPLAPIGNIRESVAKKIRICKKLETMCFNFRGLKNDKDNIDAAMWLLYAIHPPNLKRLNLNSYLSFDSNFTTALGIKYRNIEAFNFGYDKVYTPGARYNSFTAFANLKVLFTQCRGLENYDLPQTLRVVRLFCRLKSTKEKEEEHASIKSTCLCQKSTMEGFIYKVNIHIDDYKIGRVLFKDIKDFEMYLDALRYFNLKM</sequence>
<reference evidence="2" key="1">
    <citation type="submission" date="2016-11" db="UniProtKB">
        <authorList>
            <consortium name="WormBaseParasite"/>
        </authorList>
    </citation>
    <scope>IDENTIFICATION</scope>
    <source>
        <strain evidence="2">KR3021</strain>
    </source>
</reference>
<evidence type="ECO:0000313" key="2">
    <source>
        <dbReference type="WBParaSite" id="RSKR_0000058300.1"/>
    </source>
</evidence>
<dbReference type="Proteomes" id="UP000095286">
    <property type="component" value="Unplaced"/>
</dbReference>
<proteinExistence type="predicted"/>
<name>A0AC35TH35_9BILA</name>
<dbReference type="WBParaSite" id="RSKR_0000058300.1">
    <property type="protein sequence ID" value="RSKR_0000058300.1"/>
    <property type="gene ID" value="RSKR_0000058300"/>
</dbReference>